<dbReference type="SUPFAM" id="SSF52777">
    <property type="entry name" value="CoA-dependent acyltransferases"/>
    <property type="match status" value="2"/>
</dbReference>
<dbReference type="PANTHER" id="PTHR28037">
    <property type="entry name" value="ALCOHOL O-ACETYLTRANSFERASE 1-RELATED"/>
    <property type="match status" value="1"/>
</dbReference>
<dbReference type="Proteomes" id="UP000521017">
    <property type="component" value="Unassembled WGS sequence"/>
</dbReference>
<proteinExistence type="predicted"/>
<dbReference type="Pfam" id="PF00668">
    <property type="entry name" value="Condensation"/>
    <property type="match status" value="1"/>
</dbReference>
<dbReference type="EMBL" id="JACHCC010000001">
    <property type="protein sequence ID" value="MBB6498065.1"/>
    <property type="molecule type" value="Genomic_DNA"/>
</dbReference>
<dbReference type="GO" id="GO:0003824">
    <property type="term" value="F:catalytic activity"/>
    <property type="evidence" value="ECO:0007669"/>
    <property type="project" value="InterPro"/>
</dbReference>
<evidence type="ECO:0000313" key="3">
    <source>
        <dbReference type="Proteomes" id="UP000521017"/>
    </source>
</evidence>
<dbReference type="InterPro" id="IPR001242">
    <property type="entry name" value="Condensation_dom"/>
</dbReference>
<dbReference type="InterPro" id="IPR052058">
    <property type="entry name" value="Alcohol_O-acetyltransferase"/>
</dbReference>
<dbReference type="RefSeq" id="WP_184621838.1">
    <property type="nucleotide sequence ID" value="NZ_JACHCC010000001.1"/>
</dbReference>
<dbReference type="Gene3D" id="3.30.559.10">
    <property type="entry name" value="Chloramphenicol acetyltransferase-like domain"/>
    <property type="match status" value="1"/>
</dbReference>
<protein>
    <submittedName>
        <fullName evidence="2">NRPS condensation-like uncharacterized protein</fullName>
    </submittedName>
</protein>
<dbReference type="InterPro" id="IPR023213">
    <property type="entry name" value="CAT-like_dom_sf"/>
</dbReference>
<name>A0A7X0MI14_9SPHI</name>
<comment type="caution">
    <text evidence="2">The sequence shown here is derived from an EMBL/GenBank/DDBJ whole genome shotgun (WGS) entry which is preliminary data.</text>
</comment>
<organism evidence="2 3">
    <name type="scientific">Pedobacter cryoconitis</name>
    <dbReference type="NCBI Taxonomy" id="188932"/>
    <lineage>
        <taxon>Bacteria</taxon>
        <taxon>Pseudomonadati</taxon>
        <taxon>Bacteroidota</taxon>
        <taxon>Sphingobacteriia</taxon>
        <taxon>Sphingobacteriales</taxon>
        <taxon>Sphingobacteriaceae</taxon>
        <taxon>Pedobacter</taxon>
    </lineage>
</organism>
<dbReference type="Gene3D" id="3.30.559.30">
    <property type="entry name" value="Nonribosomal peptide synthetase, condensation domain"/>
    <property type="match status" value="1"/>
</dbReference>
<dbReference type="PANTHER" id="PTHR28037:SF1">
    <property type="entry name" value="ALCOHOL O-ACETYLTRANSFERASE 1-RELATED"/>
    <property type="match status" value="1"/>
</dbReference>
<feature type="domain" description="Condensation" evidence="1">
    <location>
        <begin position="18"/>
        <end position="251"/>
    </location>
</feature>
<reference evidence="2 3" key="1">
    <citation type="submission" date="2020-08" db="EMBL/GenBank/DDBJ databases">
        <title>Genomic Encyclopedia of Type Strains, Phase IV (KMG-V): Genome sequencing to study the core and pangenomes of soil and plant-associated prokaryotes.</title>
        <authorList>
            <person name="Whitman W."/>
        </authorList>
    </citation>
    <scope>NUCLEOTIDE SEQUENCE [LARGE SCALE GENOMIC DNA]</scope>
    <source>
        <strain evidence="2 3">M2T3</strain>
    </source>
</reference>
<evidence type="ECO:0000259" key="1">
    <source>
        <dbReference type="Pfam" id="PF00668"/>
    </source>
</evidence>
<evidence type="ECO:0000313" key="2">
    <source>
        <dbReference type="EMBL" id="MBB6498065.1"/>
    </source>
</evidence>
<gene>
    <name evidence="2" type="ORF">HDF25_000189</name>
</gene>
<dbReference type="AlphaFoldDB" id="A0A7X0MI14"/>
<accession>A0A7X0MI14</accession>
<sequence>MKRKLLFGERMLHGDGNTPFNSVIPVRIRGDFSAAALNHALVRLQQKHPLLNAFIENDETNRPWFAVDKDRPVRIPVRVIPRYSDSDQEVETVREWLTPFDTAKGPMLRIVWIKGGGVSDLLMVIHHCLCDGGSAMSILAALLELLDDGDANIGQETPIKGMTDIVPVDILEDKRKVLKARFIGYVATLALWIIPVNKKAVDRQNDYLIQWSVDSDKLAALSRFCKNSGVTINTFFCTALLQAFKEVRKDKAHNKVSCPVDIRRFNPKIKRDHIFAFGLMFVVSAYPKLDFISNVKAIQKDIKEKMKKLNPYLLMMVLENAHPVLEKFTRFLKYGKSSNDCMFSNLGNLTIPYQYNTFELEMINSPSVIGPLGNTTSLVISTYRGQMSLSLVGSEGYLPYADAQAIQHKLMSILEEQLITRLEPA</sequence>